<dbReference type="RefSeq" id="WP_168523263.1">
    <property type="nucleotide sequence ID" value="NZ_JAAXLS010000072.1"/>
</dbReference>
<dbReference type="Proteomes" id="UP000715441">
    <property type="component" value="Unassembled WGS sequence"/>
</dbReference>
<dbReference type="PANTHER" id="PTHR48098:SF1">
    <property type="entry name" value="DIACYLGLYCEROL ACYLTRANSFERASE_MYCOLYLTRANSFERASE AG85A"/>
    <property type="match status" value="1"/>
</dbReference>
<comment type="caution">
    <text evidence="1">The sequence shown here is derived from an EMBL/GenBank/DDBJ whole genome shotgun (WGS) entry which is preliminary data.</text>
</comment>
<accession>A0ABX1JGM7</accession>
<keyword evidence="2" id="KW-1185">Reference proteome</keyword>
<dbReference type="Pfam" id="PF00756">
    <property type="entry name" value="Esterase"/>
    <property type="match status" value="1"/>
</dbReference>
<dbReference type="InterPro" id="IPR050583">
    <property type="entry name" value="Mycobacterial_A85_antigen"/>
</dbReference>
<organism evidence="1 2">
    <name type="scientific">Amycolatopsis acididurans</name>
    <dbReference type="NCBI Taxonomy" id="2724524"/>
    <lineage>
        <taxon>Bacteria</taxon>
        <taxon>Bacillati</taxon>
        <taxon>Actinomycetota</taxon>
        <taxon>Actinomycetes</taxon>
        <taxon>Pseudonocardiales</taxon>
        <taxon>Pseudonocardiaceae</taxon>
        <taxon>Amycolatopsis</taxon>
    </lineage>
</organism>
<proteinExistence type="predicted"/>
<dbReference type="InterPro" id="IPR029058">
    <property type="entry name" value="AB_hydrolase_fold"/>
</dbReference>
<dbReference type="Gene3D" id="3.40.50.1820">
    <property type="entry name" value="alpha/beta hydrolase"/>
    <property type="match status" value="1"/>
</dbReference>
<protein>
    <recommendedName>
        <fullName evidence="3">Esterase family protein</fullName>
    </recommendedName>
</protein>
<evidence type="ECO:0008006" key="3">
    <source>
        <dbReference type="Google" id="ProtNLM"/>
    </source>
</evidence>
<dbReference type="PANTHER" id="PTHR48098">
    <property type="entry name" value="ENTEROCHELIN ESTERASE-RELATED"/>
    <property type="match status" value="1"/>
</dbReference>
<reference evidence="1 2" key="1">
    <citation type="submission" date="2020-04" db="EMBL/GenBank/DDBJ databases">
        <title>Novel species.</title>
        <authorList>
            <person name="Teo W.F.A."/>
            <person name="Lipun K."/>
            <person name="Srisuk N."/>
            <person name="Duangmal K."/>
        </authorList>
    </citation>
    <scope>NUCLEOTIDE SEQUENCE [LARGE SCALE GENOMIC DNA]</scope>
    <source>
        <strain evidence="1 2">K13G38</strain>
    </source>
</reference>
<evidence type="ECO:0000313" key="1">
    <source>
        <dbReference type="EMBL" id="NKQ58950.1"/>
    </source>
</evidence>
<name>A0ABX1JGM7_9PSEU</name>
<sequence>MTIPATTSGFQAREAHLYLPPAYRAGQGTPLPVLVMLSGVPGDTGDWFAAGDLAARLDAYAAGHDGLAPIVVAPDDTGAGDEDLLCMDSPLAKVDTYLSQDVPRWVGTQLHADPDTAHWAVGGLSYGGTCAYELAVRHPSLFPTFLDFSGENRPMHDTVAQAIDDVFAGDADAYARQDPLAILAHTSFPSSAGVLAAGDEDEPYHGEQQEVLAACRRAGMSVQWRELPGGHEWSLWTRFFQDSLPWLGHRQGLDGAAR</sequence>
<gene>
    <name evidence="1" type="ORF">HFP15_39515</name>
</gene>
<dbReference type="InterPro" id="IPR000801">
    <property type="entry name" value="Esterase-like"/>
</dbReference>
<dbReference type="SUPFAM" id="SSF53474">
    <property type="entry name" value="alpha/beta-Hydrolases"/>
    <property type="match status" value="1"/>
</dbReference>
<dbReference type="EMBL" id="JAAXLS010000072">
    <property type="protein sequence ID" value="NKQ58950.1"/>
    <property type="molecule type" value="Genomic_DNA"/>
</dbReference>
<evidence type="ECO:0000313" key="2">
    <source>
        <dbReference type="Proteomes" id="UP000715441"/>
    </source>
</evidence>